<name>A0A645FUE1_9ZZZZ</name>
<accession>A0A645FUE1</accession>
<dbReference type="EMBL" id="VSSQ01062567">
    <property type="protein sequence ID" value="MPN15723.1"/>
    <property type="molecule type" value="Genomic_DNA"/>
</dbReference>
<gene>
    <name evidence="1" type="ORF">SDC9_163057</name>
</gene>
<evidence type="ECO:0000313" key="1">
    <source>
        <dbReference type="EMBL" id="MPN15723.1"/>
    </source>
</evidence>
<organism evidence="1">
    <name type="scientific">bioreactor metagenome</name>
    <dbReference type="NCBI Taxonomy" id="1076179"/>
    <lineage>
        <taxon>unclassified sequences</taxon>
        <taxon>metagenomes</taxon>
        <taxon>ecological metagenomes</taxon>
    </lineage>
</organism>
<comment type="caution">
    <text evidence="1">The sequence shown here is derived from an EMBL/GenBank/DDBJ whole genome shotgun (WGS) entry which is preliminary data.</text>
</comment>
<dbReference type="AlphaFoldDB" id="A0A645FUE1"/>
<sequence>MQQAFGRVVVDQGFRGALVNDQTIANRLFLVVVPLVQGCAAVANAAFPRGNVVRGPAIGAHPPPADAADEPLYGDVEVDDVVDRADFFQRLRLRNCARESIKEESVLAVVALNAVLHHAENHVVRNEFAPVDEALGRQPKLGSFAHFRAEHIPGGDMRNPEPGCDLDRLCAFSGAWRA</sequence>
<reference evidence="1" key="1">
    <citation type="submission" date="2019-08" db="EMBL/GenBank/DDBJ databases">
        <authorList>
            <person name="Kucharzyk K."/>
            <person name="Murdoch R.W."/>
            <person name="Higgins S."/>
            <person name="Loffler F."/>
        </authorList>
    </citation>
    <scope>NUCLEOTIDE SEQUENCE</scope>
</reference>
<proteinExistence type="predicted"/>
<protein>
    <submittedName>
        <fullName evidence="1">Uncharacterized protein</fullName>
    </submittedName>
</protein>